<dbReference type="PANTHER" id="PTHR43968:SF6">
    <property type="entry name" value="GLUTATHIONE S-TRANSFERASE OMEGA"/>
    <property type="match status" value="1"/>
</dbReference>
<dbReference type="InterPro" id="IPR036282">
    <property type="entry name" value="Glutathione-S-Trfase_C_sf"/>
</dbReference>
<dbReference type="Pfam" id="PF22041">
    <property type="entry name" value="GST_C_7"/>
    <property type="match status" value="1"/>
</dbReference>
<feature type="domain" description="GST C-terminal" evidence="2">
    <location>
        <begin position="89"/>
        <end position="231"/>
    </location>
</feature>
<dbReference type="InterPro" id="IPR050983">
    <property type="entry name" value="GST_Omega/HSP26"/>
</dbReference>
<accession>A0A917D7U9</accession>
<dbReference type="CDD" id="cd03202">
    <property type="entry name" value="GST_C_etherase_LigE"/>
    <property type="match status" value="1"/>
</dbReference>
<proteinExistence type="predicted"/>
<dbReference type="PROSITE" id="PS50405">
    <property type="entry name" value="GST_CTER"/>
    <property type="match status" value="1"/>
</dbReference>
<feature type="domain" description="GST N-terminal" evidence="1">
    <location>
        <begin position="8"/>
        <end position="84"/>
    </location>
</feature>
<evidence type="ECO:0000259" key="2">
    <source>
        <dbReference type="PROSITE" id="PS50405"/>
    </source>
</evidence>
<dbReference type="Gene3D" id="1.20.1050.10">
    <property type="match status" value="1"/>
</dbReference>
<dbReference type="Gene3D" id="3.40.30.10">
    <property type="entry name" value="Glutaredoxin"/>
    <property type="match status" value="1"/>
</dbReference>
<dbReference type="InterPro" id="IPR010987">
    <property type="entry name" value="Glutathione-S-Trfase_C-like"/>
</dbReference>
<dbReference type="SUPFAM" id="SSF52833">
    <property type="entry name" value="Thioredoxin-like"/>
    <property type="match status" value="1"/>
</dbReference>
<dbReference type="PANTHER" id="PTHR43968">
    <property type="match status" value="1"/>
</dbReference>
<organism evidence="3 4">
    <name type="scientific">Aureimonas glaciei</name>
    <dbReference type="NCBI Taxonomy" id="1776957"/>
    <lineage>
        <taxon>Bacteria</taxon>
        <taxon>Pseudomonadati</taxon>
        <taxon>Pseudomonadota</taxon>
        <taxon>Alphaproteobacteria</taxon>
        <taxon>Hyphomicrobiales</taxon>
        <taxon>Aurantimonadaceae</taxon>
        <taxon>Aureimonas</taxon>
    </lineage>
</organism>
<reference evidence="3" key="1">
    <citation type="journal article" date="2014" name="Int. J. Syst. Evol. Microbiol.">
        <title>Complete genome sequence of Corynebacterium casei LMG S-19264T (=DSM 44701T), isolated from a smear-ripened cheese.</title>
        <authorList>
            <consortium name="US DOE Joint Genome Institute (JGI-PGF)"/>
            <person name="Walter F."/>
            <person name="Albersmeier A."/>
            <person name="Kalinowski J."/>
            <person name="Ruckert C."/>
        </authorList>
    </citation>
    <scope>NUCLEOTIDE SEQUENCE</scope>
    <source>
        <strain evidence="3">CGMCC 1.15493</strain>
    </source>
</reference>
<sequence>MSILLYELVGADAARPFSPHCWKARMALAHKGLGFATVPVPFTEVPTVEDGFATIVPVIRDGDHRVADSFAIAEYLDAAYPDRPTLFGGEGGRALSRFVESWTQRTIHPFVSTSRALVSIHDSLAEPDRVYFRQTREKVFGKPLEEVVVGDEARLEEFGKKLNPLRSLLEKQAFLGGDTPLFADYIVFGAFQWLRVVTPWQVLEAKDPVAAWFERCLDLHGGEGRKVSAAA</sequence>
<evidence type="ECO:0000313" key="3">
    <source>
        <dbReference type="EMBL" id="GGD13110.1"/>
    </source>
</evidence>
<dbReference type="Pfam" id="PF13409">
    <property type="entry name" value="GST_N_2"/>
    <property type="match status" value="1"/>
</dbReference>
<name>A0A917D7U9_9HYPH</name>
<dbReference type="InterPro" id="IPR054416">
    <property type="entry name" value="GST_UstS-like_C"/>
</dbReference>
<keyword evidence="4" id="KW-1185">Reference proteome</keyword>
<dbReference type="SUPFAM" id="SSF47616">
    <property type="entry name" value="GST C-terminal domain-like"/>
    <property type="match status" value="1"/>
</dbReference>
<dbReference type="EMBL" id="BMJJ01000003">
    <property type="protein sequence ID" value="GGD13110.1"/>
    <property type="molecule type" value="Genomic_DNA"/>
</dbReference>
<dbReference type="InterPro" id="IPR036249">
    <property type="entry name" value="Thioredoxin-like_sf"/>
</dbReference>
<protein>
    <submittedName>
        <fullName evidence="3">Glutathione S-transferase</fullName>
    </submittedName>
</protein>
<dbReference type="CDD" id="cd03038">
    <property type="entry name" value="GST_N_etherase_LigE"/>
    <property type="match status" value="1"/>
</dbReference>
<dbReference type="AlphaFoldDB" id="A0A917D7U9"/>
<dbReference type="Proteomes" id="UP000613160">
    <property type="component" value="Unassembled WGS sequence"/>
</dbReference>
<dbReference type="GO" id="GO:0005737">
    <property type="term" value="C:cytoplasm"/>
    <property type="evidence" value="ECO:0007669"/>
    <property type="project" value="TreeGrafter"/>
</dbReference>
<gene>
    <name evidence="3" type="ORF">GCM10011335_14920</name>
</gene>
<dbReference type="PROSITE" id="PS50404">
    <property type="entry name" value="GST_NTER"/>
    <property type="match status" value="1"/>
</dbReference>
<comment type="caution">
    <text evidence="3">The sequence shown here is derived from an EMBL/GenBank/DDBJ whole genome shotgun (WGS) entry which is preliminary data.</text>
</comment>
<dbReference type="InterPro" id="IPR004045">
    <property type="entry name" value="Glutathione_S-Trfase_N"/>
</dbReference>
<reference evidence="3" key="2">
    <citation type="submission" date="2020-09" db="EMBL/GenBank/DDBJ databases">
        <authorList>
            <person name="Sun Q."/>
            <person name="Zhou Y."/>
        </authorList>
    </citation>
    <scope>NUCLEOTIDE SEQUENCE</scope>
    <source>
        <strain evidence="3">CGMCC 1.15493</strain>
    </source>
</reference>
<dbReference type="RefSeq" id="WP_188849966.1">
    <property type="nucleotide sequence ID" value="NZ_BMJJ01000003.1"/>
</dbReference>
<evidence type="ECO:0000313" key="4">
    <source>
        <dbReference type="Proteomes" id="UP000613160"/>
    </source>
</evidence>
<evidence type="ECO:0000259" key="1">
    <source>
        <dbReference type="PROSITE" id="PS50404"/>
    </source>
</evidence>